<name>A0A1L8ES53_XENLA</name>
<dbReference type="AlphaFoldDB" id="A0A1L8ES53"/>
<dbReference type="STRING" id="8355.A0A1L8ES53"/>
<evidence type="ECO:0000256" key="1">
    <source>
        <dbReference type="ARBA" id="ARBA00023054"/>
    </source>
</evidence>
<evidence type="ECO:0000313" key="4">
    <source>
        <dbReference type="Proteomes" id="UP000186698"/>
    </source>
</evidence>
<dbReference type="RefSeq" id="XP_018090272.1">
    <property type="nucleotide sequence ID" value="XM_018234783.2"/>
</dbReference>
<dbReference type="OMA" id="PFCFRNP"/>
<reference evidence="5" key="1">
    <citation type="submission" date="2025-08" db="UniProtKB">
        <authorList>
            <consortium name="RefSeq"/>
        </authorList>
    </citation>
    <scope>IDENTIFICATION</scope>
    <source>
        <strain evidence="5">J_2021</strain>
        <tissue evidence="5">Erythrocytes</tissue>
    </source>
</reference>
<dbReference type="GeneID" id="108700813"/>
<dbReference type="Bgee" id="108700813">
    <property type="expression patterns" value="Expressed in intestine and 18 other cell types or tissues"/>
</dbReference>
<dbReference type="Pfam" id="PF17751">
    <property type="entry name" value="SKICH"/>
    <property type="match status" value="1"/>
</dbReference>
<feature type="coiled-coil region" evidence="2">
    <location>
        <begin position="204"/>
        <end position="385"/>
    </location>
</feature>
<dbReference type="CTD" id="108700813"/>
<dbReference type="PROSITE" id="PS00028">
    <property type="entry name" value="ZINC_FINGER_C2H2_1"/>
    <property type="match status" value="1"/>
</dbReference>
<evidence type="ECO:0000256" key="3">
    <source>
        <dbReference type="SAM" id="MobiDB-lite"/>
    </source>
</evidence>
<feature type="region of interest" description="Disordered" evidence="3">
    <location>
        <begin position="407"/>
        <end position="445"/>
    </location>
</feature>
<proteinExistence type="predicted"/>
<dbReference type="OrthoDB" id="10015001at2759"/>
<dbReference type="InterPro" id="IPR051002">
    <property type="entry name" value="UBA_autophagy_assoc_protein"/>
</dbReference>
<dbReference type="InterPro" id="IPR041611">
    <property type="entry name" value="SKICH"/>
</dbReference>
<dbReference type="InterPro" id="IPR013087">
    <property type="entry name" value="Znf_C2H2_type"/>
</dbReference>
<dbReference type="KEGG" id="xla:108700813"/>
<feature type="coiled-coil region" evidence="2">
    <location>
        <begin position="137"/>
        <end position="171"/>
    </location>
</feature>
<dbReference type="PaxDb" id="8355-A0A1L8ES53"/>
<protein>
    <submittedName>
        <fullName evidence="5">Calcium-binding and coiled-coil domain-containing protein 2</fullName>
    </submittedName>
</protein>
<accession>A0A1L8ES53</accession>
<sequence length="476" mass="55334">MADPKSCDVPPTSLLQPEERNYSQVIFSRMEKSFEPGTDIVCYFTFTAEFQPARKDWVGIFKVSWKTTREYYTWISAECDEQGLEKHVTFKAYYLPKDNDDYYQFCYVDHKGEVRGVSIPFQFCPKVQEEDEENILLVTTEEEAQRMKEKLSELEETSIQLQEKLEAAEKKNCVLQQEGTRVASQQKNLIESLQAQHLGWSNKTDGLKQQNQEARRQLEEERCRNRSLQLKLASEEEEQVRLKDETRSLQLEQNQIKEENMNLHQRIKDMESALKESSEEAKNHAEEVQVLKGELRDAKEGHQLLQEQLQDTQLEKKKDQDSIDLLTKEVTDLGQILERKEKALETAGKQFTRLQREQATLLQEMQDLNCTVELREDEISDMQKQRLRDGEEIEKLSRLLYQKSTSTPGGQGLYFPNPYEGESLVSLGNEPQSREAPGGSSGVRQEQMKCPECGWEFQDSQVYLDHVMCHGLDSME</sequence>
<dbReference type="Gene3D" id="2.60.40.2840">
    <property type="match status" value="1"/>
</dbReference>
<keyword evidence="4" id="KW-1185">Reference proteome</keyword>
<evidence type="ECO:0000256" key="2">
    <source>
        <dbReference type="SAM" id="Coils"/>
    </source>
</evidence>
<gene>
    <name evidence="5" type="primary">LOC108700813</name>
</gene>
<dbReference type="PANTHER" id="PTHR31915">
    <property type="entry name" value="SKICH DOMAIN-CONTAINING PROTEIN"/>
    <property type="match status" value="1"/>
</dbReference>
<organism evidence="4 5">
    <name type="scientific">Xenopus laevis</name>
    <name type="common">African clawed frog</name>
    <dbReference type="NCBI Taxonomy" id="8355"/>
    <lineage>
        <taxon>Eukaryota</taxon>
        <taxon>Metazoa</taxon>
        <taxon>Chordata</taxon>
        <taxon>Craniata</taxon>
        <taxon>Vertebrata</taxon>
        <taxon>Euteleostomi</taxon>
        <taxon>Amphibia</taxon>
        <taxon>Batrachia</taxon>
        <taxon>Anura</taxon>
        <taxon>Pipoidea</taxon>
        <taxon>Pipidae</taxon>
        <taxon>Xenopodinae</taxon>
        <taxon>Xenopus</taxon>
        <taxon>Xenopus</taxon>
    </lineage>
</organism>
<dbReference type="Proteomes" id="UP000186698">
    <property type="component" value="Chromosome 9_10L"/>
</dbReference>
<keyword evidence="1 2" id="KW-0175">Coiled coil</keyword>
<dbReference type="PANTHER" id="PTHR31915:SF14">
    <property type="entry name" value="CALCIUM-BINDING AND COILED-COIL DOMAIN-CONTAINING PROTEIN 2"/>
    <property type="match status" value="1"/>
</dbReference>
<evidence type="ECO:0000313" key="5">
    <source>
        <dbReference type="RefSeq" id="XP_018090272.1"/>
    </source>
</evidence>